<dbReference type="PANTHER" id="PTHR13943:SF36">
    <property type="entry name" value="PHOSPHOLIPASE A AND ACYLTRANSFERASE 4"/>
    <property type="match status" value="1"/>
</dbReference>
<keyword evidence="3" id="KW-0378">Hydrolase</keyword>
<sequence length="151" mass="16508">MASVREEPKPGDLIEIFRTGYQHWALYVGDGCVIHLAPPDGFSGAGSPSVLSVLSSRGMVKKQRLKDVVGDCPYKVNNHLDQEYTPLPVNKIIRSAEKMVGKQLAYDVLDRNCEHFVTDLRYGKARSRQVRPSLGAPSPSGALLGVGATRM</sequence>
<evidence type="ECO:0000256" key="1">
    <source>
        <dbReference type="ARBA" id="ARBA00007824"/>
    </source>
</evidence>
<dbReference type="PANTHER" id="PTHR13943">
    <property type="entry name" value="HRAS-LIKE SUPPRESSOR - RELATED"/>
    <property type="match status" value="1"/>
</dbReference>
<organism evidence="6 7">
    <name type="scientific">Pipistrellus nathusii</name>
    <name type="common">Nathusius' pipistrelle</name>
    <dbReference type="NCBI Taxonomy" id="59473"/>
    <lineage>
        <taxon>Eukaryota</taxon>
        <taxon>Metazoa</taxon>
        <taxon>Chordata</taxon>
        <taxon>Craniata</taxon>
        <taxon>Vertebrata</taxon>
        <taxon>Euteleostomi</taxon>
        <taxon>Mammalia</taxon>
        <taxon>Eutheria</taxon>
        <taxon>Laurasiatheria</taxon>
        <taxon>Chiroptera</taxon>
        <taxon>Yangochiroptera</taxon>
        <taxon>Vespertilionidae</taxon>
        <taxon>Pipistrellus</taxon>
    </lineage>
</organism>
<evidence type="ECO:0000256" key="3">
    <source>
        <dbReference type="ARBA" id="ARBA00022801"/>
    </source>
</evidence>
<keyword evidence="7" id="KW-1185">Reference proteome</keyword>
<dbReference type="EMBL" id="OY882866">
    <property type="protein sequence ID" value="CAK6449655.1"/>
    <property type="molecule type" value="Genomic_DNA"/>
</dbReference>
<evidence type="ECO:0000256" key="4">
    <source>
        <dbReference type="ARBA" id="ARBA00023098"/>
    </source>
</evidence>
<name>A0ABP0AGK6_PIPNA</name>
<keyword evidence="2" id="KW-0808">Transferase</keyword>
<protein>
    <recommendedName>
        <fullName evidence="5">LRAT domain-containing protein</fullName>
    </recommendedName>
</protein>
<dbReference type="PROSITE" id="PS51934">
    <property type="entry name" value="LRAT"/>
    <property type="match status" value="1"/>
</dbReference>
<dbReference type="InterPro" id="IPR007053">
    <property type="entry name" value="LRAT_dom"/>
</dbReference>
<feature type="domain" description="LRAT" evidence="5">
    <location>
        <begin position="13"/>
        <end position="129"/>
    </location>
</feature>
<gene>
    <name evidence="6" type="ORF">MPIPNATIZW_LOCUS17961</name>
</gene>
<evidence type="ECO:0000313" key="7">
    <source>
        <dbReference type="Proteomes" id="UP001314169"/>
    </source>
</evidence>
<feature type="non-terminal residue" evidence="6">
    <location>
        <position position="1"/>
    </location>
</feature>
<proteinExistence type="inferred from homology"/>
<accession>A0ABP0AGK6</accession>
<comment type="similarity">
    <text evidence="1">Belongs to the H-rev107 family.</text>
</comment>
<dbReference type="Pfam" id="PF04970">
    <property type="entry name" value="LRAT"/>
    <property type="match status" value="1"/>
</dbReference>
<dbReference type="Proteomes" id="UP001314169">
    <property type="component" value="Chromosome 9"/>
</dbReference>
<reference evidence="6" key="1">
    <citation type="submission" date="2023-12" db="EMBL/GenBank/DDBJ databases">
        <authorList>
            <person name="Brown T."/>
        </authorList>
    </citation>
    <scope>NUCLEOTIDE SEQUENCE</scope>
</reference>
<dbReference type="Gene3D" id="3.90.1720.10">
    <property type="entry name" value="endopeptidase domain like (from Nostoc punctiforme)"/>
    <property type="match status" value="1"/>
</dbReference>
<evidence type="ECO:0000256" key="2">
    <source>
        <dbReference type="ARBA" id="ARBA00022679"/>
    </source>
</evidence>
<evidence type="ECO:0000259" key="5">
    <source>
        <dbReference type="PROSITE" id="PS51934"/>
    </source>
</evidence>
<keyword evidence="4" id="KW-0443">Lipid metabolism</keyword>
<dbReference type="InterPro" id="IPR051496">
    <property type="entry name" value="H-rev107_PLA/AT"/>
</dbReference>
<feature type="non-terminal residue" evidence="6">
    <location>
        <position position="151"/>
    </location>
</feature>
<evidence type="ECO:0000313" key="6">
    <source>
        <dbReference type="EMBL" id="CAK6449655.1"/>
    </source>
</evidence>